<protein>
    <submittedName>
        <fullName evidence="1">Beta-aspartyl-peptidase</fullName>
    </submittedName>
</protein>
<organism evidence="1 2">
    <name type="scientific">Nibrella saemangeumensis</name>
    <dbReference type="NCBI Taxonomy" id="1084526"/>
    <lineage>
        <taxon>Bacteria</taxon>
        <taxon>Pseudomonadati</taxon>
        <taxon>Bacteroidota</taxon>
        <taxon>Cytophagia</taxon>
        <taxon>Cytophagales</taxon>
        <taxon>Spirosomataceae</taxon>
        <taxon>Nibrella</taxon>
    </lineage>
</organism>
<dbReference type="EMBL" id="BAABHD010000010">
    <property type="protein sequence ID" value="GAA4450134.1"/>
    <property type="molecule type" value="Genomic_DNA"/>
</dbReference>
<name>A0ABP8MGN5_9BACT</name>
<gene>
    <name evidence="1" type="primary">iaaA</name>
    <name evidence="1" type="ORF">GCM10023189_10310</name>
</gene>
<evidence type="ECO:0000313" key="2">
    <source>
        <dbReference type="Proteomes" id="UP001501175"/>
    </source>
</evidence>
<dbReference type="PANTHER" id="PTHR10188:SF6">
    <property type="entry name" value="N(4)-(BETA-N-ACETYLGLUCOSAMINYL)-L-ASPARAGINASE"/>
    <property type="match status" value="1"/>
</dbReference>
<sequence length="298" mass="31767">MFAIAVHGGAGVMNRSELSPDKEKAIHQSLADAVEAGYQVLAKGGPALDAVEQAVRVLEDAEHFNAGRGSVFTSDERHEMDASIMDGKTLKAGAVAGVKNVRNPITLARTVMDKSDYVLLMAPGAEDFARQHNLPFEPDEYFFTQQRYQELKKKQSGEGDSRKIGTVGAVALDQAGNVAAATSTGGMTNKTFGRLGDSPVIGAGTYANNQACAVSCTGDGEYFIRAVAAYDVYCLMVYKGLSLQEACRVVVHEKLKAIEGDGGLIAVDRAGNLELAFNSEGMYRGWRNDRGEGGTAIF</sequence>
<dbReference type="Proteomes" id="UP001501175">
    <property type="component" value="Unassembled WGS sequence"/>
</dbReference>
<keyword evidence="2" id="KW-1185">Reference proteome</keyword>
<dbReference type="Pfam" id="PF01112">
    <property type="entry name" value="Asparaginase_2"/>
    <property type="match status" value="1"/>
</dbReference>
<dbReference type="PANTHER" id="PTHR10188">
    <property type="entry name" value="L-ASPARAGINASE"/>
    <property type="match status" value="1"/>
</dbReference>
<dbReference type="SUPFAM" id="SSF56235">
    <property type="entry name" value="N-terminal nucleophile aminohydrolases (Ntn hydrolases)"/>
    <property type="match status" value="1"/>
</dbReference>
<reference evidence="2" key="1">
    <citation type="journal article" date="2019" name="Int. J. Syst. Evol. Microbiol.">
        <title>The Global Catalogue of Microorganisms (GCM) 10K type strain sequencing project: providing services to taxonomists for standard genome sequencing and annotation.</title>
        <authorList>
            <consortium name="The Broad Institute Genomics Platform"/>
            <consortium name="The Broad Institute Genome Sequencing Center for Infectious Disease"/>
            <person name="Wu L."/>
            <person name="Ma J."/>
        </authorList>
    </citation>
    <scope>NUCLEOTIDE SEQUENCE [LARGE SCALE GENOMIC DNA]</scope>
    <source>
        <strain evidence="2">JCM 17927</strain>
    </source>
</reference>
<dbReference type="Gene3D" id="3.60.20.30">
    <property type="entry name" value="(Glycosyl)asparaginase"/>
    <property type="match status" value="1"/>
</dbReference>
<dbReference type="RefSeq" id="WP_345241265.1">
    <property type="nucleotide sequence ID" value="NZ_BAABHD010000010.1"/>
</dbReference>
<proteinExistence type="predicted"/>
<dbReference type="InterPro" id="IPR029055">
    <property type="entry name" value="Ntn_hydrolases_N"/>
</dbReference>
<dbReference type="InterPro" id="IPR000246">
    <property type="entry name" value="Peptidase_T2"/>
</dbReference>
<dbReference type="CDD" id="cd04701">
    <property type="entry name" value="Asparaginase_2"/>
    <property type="match status" value="1"/>
</dbReference>
<comment type="caution">
    <text evidence="1">The sequence shown here is derived from an EMBL/GenBank/DDBJ whole genome shotgun (WGS) entry which is preliminary data.</text>
</comment>
<evidence type="ECO:0000313" key="1">
    <source>
        <dbReference type="EMBL" id="GAA4450134.1"/>
    </source>
</evidence>
<accession>A0ABP8MGN5</accession>